<evidence type="ECO:0000313" key="2">
    <source>
        <dbReference type="EMBL" id="KAK4013218.1"/>
    </source>
</evidence>
<gene>
    <name evidence="2" type="ORF">OUZ56_025452</name>
</gene>
<proteinExistence type="predicted"/>
<feature type="region of interest" description="Disordered" evidence="1">
    <location>
        <begin position="1"/>
        <end position="73"/>
    </location>
</feature>
<evidence type="ECO:0000313" key="3">
    <source>
        <dbReference type="Proteomes" id="UP001234178"/>
    </source>
</evidence>
<reference evidence="2 3" key="1">
    <citation type="journal article" date="2023" name="Nucleic Acids Res.">
        <title>The hologenome of Daphnia magna reveals possible DNA methylation and microbiome-mediated evolution of the host genome.</title>
        <authorList>
            <person name="Chaturvedi A."/>
            <person name="Li X."/>
            <person name="Dhandapani V."/>
            <person name="Marshall H."/>
            <person name="Kissane S."/>
            <person name="Cuenca-Cambronero M."/>
            <person name="Asole G."/>
            <person name="Calvet F."/>
            <person name="Ruiz-Romero M."/>
            <person name="Marangio P."/>
            <person name="Guigo R."/>
            <person name="Rago D."/>
            <person name="Mirbahai L."/>
            <person name="Eastwood N."/>
            <person name="Colbourne J.K."/>
            <person name="Zhou J."/>
            <person name="Mallon E."/>
            <person name="Orsini L."/>
        </authorList>
    </citation>
    <scope>NUCLEOTIDE SEQUENCE [LARGE SCALE GENOMIC DNA]</scope>
    <source>
        <strain evidence="2">LRV0_1</strain>
    </source>
</reference>
<protein>
    <submittedName>
        <fullName evidence="2">Uncharacterized protein</fullName>
    </submittedName>
</protein>
<accession>A0ABQ9ZJX1</accession>
<sequence length="101" mass="10831">MKKLAGGTRGEGEEEQEADRVGDAPRQEEAPEKEAITLVAEPEENPAEGAERIEEERSRTSLLPPPGGLSGSTEIILHGVTRASRVLSIMPSEPVHQPGRP</sequence>
<comment type="caution">
    <text evidence="2">The sequence shown here is derived from an EMBL/GenBank/DDBJ whole genome shotgun (WGS) entry which is preliminary data.</text>
</comment>
<feature type="compositionally biased region" description="Basic and acidic residues" evidence="1">
    <location>
        <begin position="49"/>
        <end position="59"/>
    </location>
</feature>
<organism evidence="2 3">
    <name type="scientific">Daphnia magna</name>
    <dbReference type="NCBI Taxonomy" id="35525"/>
    <lineage>
        <taxon>Eukaryota</taxon>
        <taxon>Metazoa</taxon>
        <taxon>Ecdysozoa</taxon>
        <taxon>Arthropoda</taxon>
        <taxon>Crustacea</taxon>
        <taxon>Branchiopoda</taxon>
        <taxon>Diplostraca</taxon>
        <taxon>Cladocera</taxon>
        <taxon>Anomopoda</taxon>
        <taxon>Daphniidae</taxon>
        <taxon>Daphnia</taxon>
    </lineage>
</organism>
<dbReference type="Proteomes" id="UP001234178">
    <property type="component" value="Unassembled WGS sequence"/>
</dbReference>
<keyword evidence="3" id="KW-1185">Reference proteome</keyword>
<evidence type="ECO:0000256" key="1">
    <source>
        <dbReference type="SAM" id="MobiDB-lite"/>
    </source>
</evidence>
<name>A0ABQ9ZJX1_9CRUS</name>
<feature type="compositionally biased region" description="Basic and acidic residues" evidence="1">
    <location>
        <begin position="18"/>
        <end position="35"/>
    </location>
</feature>
<dbReference type="EMBL" id="JAOYFB010000004">
    <property type="protein sequence ID" value="KAK4013218.1"/>
    <property type="molecule type" value="Genomic_DNA"/>
</dbReference>